<accession>B4R3K7</accession>
<dbReference type="Gene3D" id="2.10.70.10">
    <property type="entry name" value="Complement Module, domain 1"/>
    <property type="match status" value="4"/>
</dbReference>
<protein>
    <submittedName>
        <fullName evidence="8">GD15948</fullName>
    </submittedName>
</protein>
<name>B4R3K7_DROSI</name>
<dbReference type="CDD" id="cd00033">
    <property type="entry name" value="CCP"/>
    <property type="match status" value="4"/>
</dbReference>
<evidence type="ECO:0000256" key="6">
    <source>
        <dbReference type="PROSITE-ProRule" id="PRU00302"/>
    </source>
</evidence>
<dbReference type="AlphaFoldDB" id="B4R3K7"/>
<keyword evidence="4 6" id="KW-1015">Disulfide bond</keyword>
<dbReference type="SMART" id="SM00032">
    <property type="entry name" value="CCP"/>
    <property type="match status" value="4"/>
</dbReference>
<feature type="domain" description="Sushi" evidence="7">
    <location>
        <begin position="296"/>
        <end position="355"/>
    </location>
</feature>
<evidence type="ECO:0000256" key="3">
    <source>
        <dbReference type="ARBA" id="ARBA00022737"/>
    </source>
</evidence>
<evidence type="ECO:0000259" key="7">
    <source>
        <dbReference type="PROSITE" id="PS50923"/>
    </source>
</evidence>
<dbReference type="STRING" id="7240.B4R3K7"/>
<dbReference type="PANTHER" id="PTHR46393">
    <property type="entry name" value="SUSHI DOMAIN-CONTAINING PROTEIN"/>
    <property type="match status" value="1"/>
</dbReference>
<evidence type="ECO:0000313" key="8">
    <source>
        <dbReference type="EMBL" id="EDX17709.1"/>
    </source>
</evidence>
<dbReference type="GO" id="GO:0043296">
    <property type="term" value="C:apical junction complex"/>
    <property type="evidence" value="ECO:0007669"/>
    <property type="project" value="EnsemblMetazoa"/>
</dbReference>
<comment type="caution">
    <text evidence="6">Lacks conserved residue(s) required for the propagation of feature annotation.</text>
</comment>
<feature type="disulfide bond" evidence="6">
    <location>
        <begin position="85"/>
        <end position="112"/>
    </location>
</feature>
<dbReference type="PANTHER" id="PTHR46393:SF7">
    <property type="entry name" value="COMPLEMENT C2"/>
    <property type="match status" value="1"/>
</dbReference>
<evidence type="ECO:0000313" key="9">
    <source>
        <dbReference type="Proteomes" id="UP000000304"/>
    </source>
</evidence>
<evidence type="ECO:0000256" key="4">
    <source>
        <dbReference type="ARBA" id="ARBA00023157"/>
    </source>
</evidence>
<dbReference type="InterPro" id="IPR000436">
    <property type="entry name" value="Sushi_SCR_CCP_dom"/>
</dbReference>
<keyword evidence="2" id="KW-0732">Signal</keyword>
<dbReference type="GO" id="GO:0007156">
    <property type="term" value="P:homophilic cell adhesion via plasma membrane adhesion molecules"/>
    <property type="evidence" value="ECO:0007669"/>
    <property type="project" value="EnsemblMetazoa"/>
</dbReference>
<feature type="domain" description="Sushi" evidence="7">
    <location>
        <begin position="56"/>
        <end position="114"/>
    </location>
</feature>
<dbReference type="PROSITE" id="PS50923">
    <property type="entry name" value="SUSHI"/>
    <property type="match status" value="4"/>
</dbReference>
<feature type="domain" description="Sushi" evidence="7">
    <location>
        <begin position="414"/>
        <end position="473"/>
    </location>
</feature>
<dbReference type="OMA" id="CGEAERP"/>
<dbReference type="SMR" id="B4R3K7"/>
<feature type="domain" description="Sushi" evidence="7">
    <location>
        <begin position="356"/>
        <end position="413"/>
    </location>
</feature>
<dbReference type="OrthoDB" id="406096at2759"/>
<dbReference type="SUPFAM" id="SSF57535">
    <property type="entry name" value="Complement control module/SCR domain"/>
    <property type="match status" value="4"/>
</dbReference>
<keyword evidence="1 6" id="KW-0768">Sushi</keyword>
<reference evidence="8 9" key="1">
    <citation type="journal article" date="2007" name="Nature">
        <title>Evolution of genes and genomes on the Drosophila phylogeny.</title>
        <authorList>
            <consortium name="Drosophila 12 Genomes Consortium"/>
            <person name="Clark A.G."/>
            <person name="Eisen M.B."/>
            <person name="Smith D.R."/>
            <person name="Bergman C.M."/>
            <person name="Oliver B."/>
            <person name="Markow T.A."/>
            <person name="Kaufman T.C."/>
            <person name="Kellis M."/>
            <person name="Gelbart W."/>
            <person name="Iyer V.N."/>
            <person name="Pollard D.A."/>
            <person name="Sackton T.B."/>
            <person name="Larracuente A.M."/>
            <person name="Singh N.D."/>
            <person name="Abad J.P."/>
            <person name="Abt D.N."/>
            <person name="Adryan B."/>
            <person name="Aguade M."/>
            <person name="Akashi H."/>
            <person name="Anderson W.W."/>
            <person name="Aquadro C.F."/>
            <person name="Ardell D.H."/>
            <person name="Arguello R."/>
            <person name="Artieri C.G."/>
            <person name="Barbash D.A."/>
            <person name="Barker D."/>
            <person name="Barsanti P."/>
            <person name="Batterham P."/>
            <person name="Batzoglou S."/>
            <person name="Begun D."/>
            <person name="Bhutkar A."/>
            <person name="Blanco E."/>
            <person name="Bosak S.A."/>
            <person name="Bradley R.K."/>
            <person name="Brand A.D."/>
            <person name="Brent M.R."/>
            <person name="Brooks A.N."/>
            <person name="Brown R.H."/>
            <person name="Butlin R.K."/>
            <person name="Caggese C."/>
            <person name="Calvi B.R."/>
            <person name="Bernardo de Carvalho A."/>
            <person name="Caspi A."/>
            <person name="Castrezana S."/>
            <person name="Celniker S.E."/>
            <person name="Chang J.L."/>
            <person name="Chapple C."/>
            <person name="Chatterji S."/>
            <person name="Chinwalla A."/>
            <person name="Civetta A."/>
            <person name="Clifton S.W."/>
            <person name="Comeron J.M."/>
            <person name="Costello J.C."/>
            <person name="Coyne J.A."/>
            <person name="Daub J."/>
            <person name="David R.G."/>
            <person name="Delcher A.L."/>
            <person name="Delehaunty K."/>
            <person name="Do C.B."/>
            <person name="Ebling H."/>
            <person name="Edwards K."/>
            <person name="Eickbush T."/>
            <person name="Evans J.D."/>
            <person name="Filipski A."/>
            <person name="Findeiss S."/>
            <person name="Freyhult E."/>
            <person name="Fulton L."/>
            <person name="Fulton R."/>
            <person name="Garcia A.C."/>
            <person name="Gardiner A."/>
            <person name="Garfield D.A."/>
            <person name="Garvin B.E."/>
            <person name="Gibson G."/>
            <person name="Gilbert D."/>
            <person name="Gnerre S."/>
            <person name="Godfrey J."/>
            <person name="Good R."/>
            <person name="Gotea V."/>
            <person name="Gravely B."/>
            <person name="Greenberg A.J."/>
            <person name="Griffiths-Jones S."/>
            <person name="Gross S."/>
            <person name="Guigo R."/>
            <person name="Gustafson E.A."/>
            <person name="Haerty W."/>
            <person name="Hahn M.W."/>
            <person name="Halligan D.L."/>
            <person name="Halpern A.L."/>
            <person name="Halter G.M."/>
            <person name="Han M.V."/>
            <person name="Heger A."/>
            <person name="Hillier L."/>
            <person name="Hinrichs A.S."/>
            <person name="Holmes I."/>
            <person name="Hoskins R.A."/>
            <person name="Hubisz M.J."/>
            <person name="Hultmark D."/>
            <person name="Huntley M.A."/>
            <person name="Jaffe D.B."/>
            <person name="Jagadeeshan S."/>
            <person name="Jeck W.R."/>
            <person name="Johnson J."/>
            <person name="Jones C.D."/>
            <person name="Jordan W.C."/>
            <person name="Karpen G.H."/>
            <person name="Kataoka E."/>
            <person name="Keightley P.D."/>
            <person name="Kheradpour P."/>
            <person name="Kirkness E.F."/>
            <person name="Koerich L.B."/>
            <person name="Kristiansen K."/>
            <person name="Kudrna D."/>
            <person name="Kulathinal R.J."/>
            <person name="Kumar S."/>
            <person name="Kwok R."/>
            <person name="Lander E."/>
            <person name="Langley C.H."/>
            <person name="Lapoint R."/>
            <person name="Lazzaro B.P."/>
            <person name="Lee S.J."/>
            <person name="Levesque L."/>
            <person name="Li R."/>
            <person name="Lin C.F."/>
            <person name="Lin M.F."/>
            <person name="Lindblad-Toh K."/>
            <person name="Llopart A."/>
            <person name="Long M."/>
            <person name="Low L."/>
            <person name="Lozovsky E."/>
            <person name="Lu J."/>
            <person name="Luo M."/>
            <person name="Machado C.A."/>
            <person name="Makalowski W."/>
            <person name="Marzo M."/>
            <person name="Matsuda M."/>
            <person name="Matzkin L."/>
            <person name="McAllister B."/>
            <person name="McBride C.S."/>
            <person name="McKernan B."/>
            <person name="McKernan K."/>
            <person name="Mendez-Lago M."/>
            <person name="Minx P."/>
            <person name="Mollenhauer M.U."/>
            <person name="Montooth K."/>
            <person name="Mount S.M."/>
            <person name="Mu X."/>
            <person name="Myers E."/>
            <person name="Negre B."/>
            <person name="Newfeld S."/>
            <person name="Nielsen R."/>
            <person name="Noor M.A."/>
            <person name="O'Grady P."/>
            <person name="Pachter L."/>
            <person name="Papaceit M."/>
            <person name="Parisi M.J."/>
            <person name="Parisi M."/>
            <person name="Parts L."/>
            <person name="Pedersen J.S."/>
            <person name="Pesole G."/>
            <person name="Phillippy A.M."/>
            <person name="Ponting C.P."/>
            <person name="Pop M."/>
            <person name="Porcelli D."/>
            <person name="Powell J.R."/>
            <person name="Prohaska S."/>
            <person name="Pruitt K."/>
            <person name="Puig M."/>
            <person name="Quesneville H."/>
            <person name="Ram K.R."/>
            <person name="Rand D."/>
            <person name="Rasmussen M.D."/>
            <person name="Reed L.K."/>
            <person name="Reenan R."/>
            <person name="Reily A."/>
            <person name="Remington K.A."/>
            <person name="Rieger T.T."/>
            <person name="Ritchie M.G."/>
            <person name="Robin C."/>
            <person name="Rogers Y.H."/>
            <person name="Rohde C."/>
            <person name="Rozas J."/>
            <person name="Rubenfield M.J."/>
            <person name="Ruiz A."/>
            <person name="Russo S."/>
            <person name="Salzberg S.L."/>
            <person name="Sanchez-Gracia A."/>
            <person name="Saranga D.J."/>
            <person name="Sato H."/>
            <person name="Schaeffer S.W."/>
            <person name="Schatz M.C."/>
            <person name="Schlenke T."/>
            <person name="Schwartz R."/>
            <person name="Segarra C."/>
            <person name="Singh R.S."/>
            <person name="Sirot L."/>
            <person name="Sirota M."/>
            <person name="Sisneros N.B."/>
            <person name="Smith C.D."/>
            <person name="Smith T.F."/>
            <person name="Spieth J."/>
            <person name="Stage D.E."/>
            <person name="Stark A."/>
            <person name="Stephan W."/>
            <person name="Strausberg R.L."/>
            <person name="Strempel S."/>
            <person name="Sturgill D."/>
            <person name="Sutton G."/>
            <person name="Sutton G.G."/>
            <person name="Tao W."/>
            <person name="Teichmann S."/>
            <person name="Tobari Y.N."/>
            <person name="Tomimura Y."/>
            <person name="Tsolas J.M."/>
            <person name="Valente V.L."/>
            <person name="Venter E."/>
            <person name="Venter J.C."/>
            <person name="Vicario S."/>
            <person name="Vieira F.G."/>
            <person name="Vilella A.J."/>
            <person name="Villasante A."/>
            <person name="Walenz B."/>
            <person name="Wang J."/>
            <person name="Wasserman M."/>
            <person name="Watts T."/>
            <person name="Wilson D."/>
            <person name="Wilson R.K."/>
            <person name="Wing R.A."/>
            <person name="Wolfner M.F."/>
            <person name="Wong A."/>
            <person name="Wong G.K."/>
            <person name="Wu C.I."/>
            <person name="Wu G."/>
            <person name="Yamamoto D."/>
            <person name="Yang H.P."/>
            <person name="Yang S.P."/>
            <person name="Yorke J.A."/>
            <person name="Yoshida K."/>
            <person name="Zdobnov E."/>
            <person name="Zhang P."/>
            <person name="Zhang Y."/>
            <person name="Zimin A.V."/>
            <person name="Baldwin J."/>
            <person name="Abdouelleil A."/>
            <person name="Abdulkadir J."/>
            <person name="Abebe A."/>
            <person name="Abera B."/>
            <person name="Abreu J."/>
            <person name="Acer S.C."/>
            <person name="Aftuck L."/>
            <person name="Alexander A."/>
            <person name="An P."/>
            <person name="Anderson E."/>
            <person name="Anderson S."/>
            <person name="Arachi H."/>
            <person name="Azer M."/>
            <person name="Bachantsang P."/>
            <person name="Barry A."/>
            <person name="Bayul T."/>
            <person name="Berlin A."/>
            <person name="Bessette D."/>
            <person name="Bloom T."/>
            <person name="Blye J."/>
            <person name="Boguslavskiy L."/>
            <person name="Bonnet C."/>
            <person name="Boukhgalter B."/>
            <person name="Bourzgui I."/>
            <person name="Brown A."/>
            <person name="Cahill P."/>
            <person name="Channer S."/>
            <person name="Cheshatsang Y."/>
            <person name="Chuda L."/>
            <person name="Citroen M."/>
            <person name="Collymore A."/>
            <person name="Cooke P."/>
            <person name="Costello M."/>
            <person name="D'Aco K."/>
            <person name="Daza R."/>
            <person name="De Haan G."/>
            <person name="DeGray S."/>
            <person name="DeMaso C."/>
            <person name="Dhargay N."/>
            <person name="Dooley K."/>
            <person name="Dooley E."/>
            <person name="Doricent M."/>
            <person name="Dorje P."/>
            <person name="Dorjee K."/>
            <person name="Dupes A."/>
            <person name="Elong R."/>
            <person name="Falk J."/>
            <person name="Farina A."/>
            <person name="Faro S."/>
            <person name="Ferguson D."/>
            <person name="Fisher S."/>
            <person name="Foley C.D."/>
            <person name="Franke A."/>
            <person name="Friedrich D."/>
            <person name="Gadbois L."/>
            <person name="Gearin G."/>
            <person name="Gearin C.R."/>
            <person name="Giannoukos G."/>
            <person name="Goode T."/>
            <person name="Graham J."/>
            <person name="Grandbois E."/>
            <person name="Grewal S."/>
            <person name="Gyaltsen K."/>
            <person name="Hafez N."/>
            <person name="Hagos B."/>
            <person name="Hall J."/>
            <person name="Henson C."/>
            <person name="Hollinger A."/>
            <person name="Honan T."/>
            <person name="Huard M.D."/>
            <person name="Hughes L."/>
            <person name="Hurhula B."/>
            <person name="Husby M.E."/>
            <person name="Kamat A."/>
            <person name="Kanga B."/>
            <person name="Kashin S."/>
            <person name="Khazanovich D."/>
            <person name="Kisner P."/>
            <person name="Lance K."/>
            <person name="Lara M."/>
            <person name="Lee W."/>
            <person name="Lennon N."/>
            <person name="Letendre F."/>
            <person name="LeVine R."/>
            <person name="Lipovsky A."/>
            <person name="Liu X."/>
            <person name="Liu J."/>
            <person name="Liu S."/>
            <person name="Lokyitsang T."/>
            <person name="Lokyitsang Y."/>
            <person name="Lubonja R."/>
            <person name="Lui A."/>
            <person name="MacDonald P."/>
            <person name="Magnisalis V."/>
            <person name="Maru K."/>
            <person name="Matthews C."/>
            <person name="McCusker W."/>
            <person name="McDonough S."/>
            <person name="Mehta T."/>
            <person name="Meldrim J."/>
            <person name="Meneus L."/>
            <person name="Mihai O."/>
            <person name="Mihalev A."/>
            <person name="Mihova T."/>
            <person name="Mittelman R."/>
            <person name="Mlenga V."/>
            <person name="Montmayeur A."/>
            <person name="Mulrain L."/>
            <person name="Navidi A."/>
            <person name="Naylor J."/>
            <person name="Negash T."/>
            <person name="Nguyen T."/>
            <person name="Nguyen N."/>
            <person name="Nicol R."/>
            <person name="Norbu C."/>
            <person name="Norbu N."/>
            <person name="Novod N."/>
            <person name="O'Neill B."/>
            <person name="Osman S."/>
            <person name="Markiewicz E."/>
            <person name="Oyono O.L."/>
            <person name="Patti C."/>
            <person name="Phunkhang P."/>
            <person name="Pierre F."/>
            <person name="Priest M."/>
            <person name="Raghuraman S."/>
            <person name="Rege F."/>
            <person name="Reyes R."/>
            <person name="Rise C."/>
            <person name="Rogov P."/>
            <person name="Ross K."/>
            <person name="Ryan E."/>
            <person name="Settipalli S."/>
            <person name="Shea T."/>
            <person name="Sherpa N."/>
            <person name="Shi L."/>
            <person name="Shih D."/>
            <person name="Sparrow T."/>
            <person name="Spaulding J."/>
            <person name="Stalker J."/>
            <person name="Stange-Thomann N."/>
            <person name="Stavropoulos S."/>
            <person name="Stone C."/>
            <person name="Strader C."/>
            <person name="Tesfaye S."/>
            <person name="Thomson T."/>
            <person name="Thoulutsang Y."/>
            <person name="Thoulutsang D."/>
            <person name="Topham K."/>
            <person name="Topping I."/>
            <person name="Tsamla T."/>
            <person name="Vassiliev H."/>
            <person name="Vo A."/>
            <person name="Wangchuk T."/>
            <person name="Wangdi T."/>
            <person name="Weiand M."/>
            <person name="Wilkinson J."/>
            <person name="Wilson A."/>
            <person name="Yadav S."/>
            <person name="Young G."/>
            <person name="Yu Q."/>
            <person name="Zembek L."/>
            <person name="Zhong D."/>
            <person name="Zimmer A."/>
            <person name="Zwirko Z."/>
            <person name="Jaffe D.B."/>
            <person name="Alvarez P."/>
            <person name="Brockman W."/>
            <person name="Butler J."/>
            <person name="Chin C."/>
            <person name="Gnerre S."/>
            <person name="Grabherr M."/>
            <person name="Kleber M."/>
            <person name="Mauceli E."/>
            <person name="MacCallum I."/>
        </authorList>
    </citation>
    <scope>NUCLEOTIDE SEQUENCE [LARGE SCALE GENOMIC DNA]</scope>
    <source>
        <strain evidence="9">white501</strain>
    </source>
</reference>
<feature type="disulfide bond" evidence="6">
    <location>
        <begin position="444"/>
        <end position="471"/>
    </location>
</feature>
<keyword evidence="9" id="KW-1185">Reference proteome</keyword>
<organism evidence="8 9">
    <name type="scientific">Drosophila simulans</name>
    <name type="common">Fruit fly</name>
    <dbReference type="NCBI Taxonomy" id="7240"/>
    <lineage>
        <taxon>Eukaryota</taxon>
        <taxon>Metazoa</taxon>
        <taxon>Ecdysozoa</taxon>
        <taxon>Arthropoda</taxon>
        <taxon>Hexapoda</taxon>
        <taxon>Insecta</taxon>
        <taxon>Pterygota</taxon>
        <taxon>Neoptera</taxon>
        <taxon>Endopterygota</taxon>
        <taxon>Diptera</taxon>
        <taxon>Brachycera</taxon>
        <taxon>Muscomorpha</taxon>
        <taxon>Ephydroidea</taxon>
        <taxon>Drosophilidae</taxon>
        <taxon>Drosophila</taxon>
        <taxon>Sophophora</taxon>
    </lineage>
</organism>
<dbReference type="Bgee" id="FBgn0187597">
    <property type="expression patterns" value="Expressed in embryo and 1 other cell type or tissue"/>
</dbReference>
<dbReference type="Pfam" id="PF00084">
    <property type="entry name" value="Sushi"/>
    <property type="match status" value="4"/>
</dbReference>
<keyword evidence="5" id="KW-0325">Glycoprotein</keyword>
<dbReference type="HOGENOM" id="CLU_528150_0_0_1"/>
<gene>
    <name evidence="8" type="primary">Dsim\GD15948</name>
    <name evidence="8" type="ORF">Dsim_GD15948</name>
</gene>
<evidence type="ECO:0000256" key="1">
    <source>
        <dbReference type="ARBA" id="ARBA00022659"/>
    </source>
</evidence>
<evidence type="ECO:0000256" key="2">
    <source>
        <dbReference type="ARBA" id="ARBA00022729"/>
    </source>
</evidence>
<dbReference type="FunFam" id="2.10.70.10:FF:000076">
    <property type="entry name" value="Furrowed, isoform A"/>
    <property type="match status" value="1"/>
</dbReference>
<dbReference type="InterPro" id="IPR035976">
    <property type="entry name" value="Sushi/SCR/CCP_sf"/>
</dbReference>
<dbReference type="EMBL" id="CM000366">
    <property type="protein sequence ID" value="EDX17709.1"/>
    <property type="molecule type" value="Genomic_DNA"/>
</dbReference>
<proteinExistence type="predicted"/>
<feature type="disulfide bond" evidence="6">
    <location>
        <begin position="326"/>
        <end position="353"/>
    </location>
</feature>
<dbReference type="GO" id="GO:0035317">
    <property type="term" value="P:imaginal disc-derived wing hair organization"/>
    <property type="evidence" value="ECO:0007669"/>
    <property type="project" value="EnsemblMetazoa"/>
</dbReference>
<dbReference type="GO" id="GO:0050821">
    <property type="term" value="P:protein stabilization"/>
    <property type="evidence" value="ECO:0007669"/>
    <property type="project" value="EnsemblMetazoa"/>
</dbReference>
<sequence>MFCCNMLLDASVATSTSTSISTYPLQRATKRAMTPPNAMALIMLLLLALCAAGNGQICGPPAVPLNAKVRTITVDSQIAEAHYECDAGYELFGPSAVKCDRRTGWERDLPFCGVNVAYRKPVNQSSYTRSGPASYANDGKPGNKTCYDFHITKGEASTRRKPFASKLAMWCKSPPGARTSRTTTMASRTAWSSMEVAIGCGTMWAAIWTICTSSASTLHCLAARRMPSKTPLSWAKSSLWARRSSTPAPRATRCSVRRNGSADSMALGVAPRRPANIISCGLGGEWSSKTPSCRFVDCGAPARPNRGIAILLNGTTTVNSVVKYECDEDHWLDGQSELYCTRDGKWSGEAPVCELVTCETPSVPSGSFVIGYDYNVHSKIQYNCDPGHIMHGTPVLECLDSGEWSADAPYCEYIDCGTILPIPYGSHKYVTNTTYVGSEVVFSCSQSHKLSGVLKRTCLESAVWSDASPKCEENIYDQIPNEQFYDAPYEMRTNDEVYEPEPVASNVITINGISVR</sequence>
<dbReference type="PhylomeDB" id="B4R3K7"/>
<keyword evidence="3" id="KW-0677">Repeat</keyword>
<evidence type="ECO:0000256" key="5">
    <source>
        <dbReference type="ARBA" id="ARBA00023180"/>
    </source>
</evidence>
<feature type="disulfide bond" evidence="6">
    <location>
        <begin position="384"/>
        <end position="411"/>
    </location>
</feature>
<dbReference type="Proteomes" id="UP000000304">
    <property type="component" value="Chromosome X"/>
</dbReference>
<dbReference type="GO" id="GO:0042067">
    <property type="term" value="P:establishment of ommatidial planar polarity"/>
    <property type="evidence" value="ECO:0007669"/>
    <property type="project" value="EnsemblMetazoa"/>
</dbReference>